<evidence type="ECO:0000313" key="3">
    <source>
        <dbReference type="EMBL" id="MDR7300629.1"/>
    </source>
</evidence>
<keyword evidence="1" id="KW-0378">Hydrolase</keyword>
<evidence type="ECO:0000256" key="2">
    <source>
        <dbReference type="SAM" id="MobiDB-lite"/>
    </source>
</evidence>
<organism evidence="3 4">
    <name type="scientific">Haloactinomyces albus</name>
    <dbReference type="NCBI Taxonomy" id="1352928"/>
    <lineage>
        <taxon>Bacteria</taxon>
        <taxon>Bacillati</taxon>
        <taxon>Actinomycetota</taxon>
        <taxon>Actinomycetes</taxon>
        <taxon>Actinopolysporales</taxon>
        <taxon>Actinopolysporaceae</taxon>
        <taxon>Haloactinomyces</taxon>
    </lineage>
</organism>
<accession>A0AAE3ZCJ6</accession>
<comment type="similarity">
    <text evidence="1">Belongs to the peptidase C69 family.</text>
</comment>
<evidence type="ECO:0000256" key="1">
    <source>
        <dbReference type="RuleBase" id="RU364089"/>
    </source>
</evidence>
<comment type="caution">
    <text evidence="3">The sequence shown here is derived from an EMBL/GenBank/DDBJ whole genome shotgun (WGS) entry which is preliminary data.</text>
</comment>
<dbReference type="PANTHER" id="PTHR12994:SF17">
    <property type="entry name" value="LD30995P"/>
    <property type="match status" value="1"/>
</dbReference>
<dbReference type="GO" id="GO:0070004">
    <property type="term" value="F:cysteine-type exopeptidase activity"/>
    <property type="evidence" value="ECO:0007669"/>
    <property type="project" value="InterPro"/>
</dbReference>
<dbReference type="RefSeq" id="WP_310269716.1">
    <property type="nucleotide sequence ID" value="NZ_JAVDXW010000001.1"/>
</dbReference>
<dbReference type="EMBL" id="JAVDXW010000001">
    <property type="protein sequence ID" value="MDR7300629.1"/>
    <property type="molecule type" value="Genomic_DNA"/>
</dbReference>
<dbReference type="GO" id="GO:0016805">
    <property type="term" value="F:dipeptidase activity"/>
    <property type="evidence" value="ECO:0007669"/>
    <property type="project" value="UniProtKB-KW"/>
</dbReference>
<keyword evidence="1" id="KW-0224">Dipeptidase</keyword>
<dbReference type="PANTHER" id="PTHR12994">
    <property type="entry name" value="SECERNIN"/>
    <property type="match status" value="1"/>
</dbReference>
<keyword evidence="4" id="KW-1185">Reference proteome</keyword>
<dbReference type="InterPro" id="IPR005322">
    <property type="entry name" value="Peptidase_C69"/>
</dbReference>
<name>A0AAE3ZCJ6_9ACTN</name>
<feature type="compositionally biased region" description="Basic and acidic residues" evidence="2">
    <location>
        <begin position="54"/>
        <end position="67"/>
    </location>
</feature>
<dbReference type="Pfam" id="PF03577">
    <property type="entry name" value="Peptidase_C69"/>
    <property type="match status" value="1"/>
</dbReference>
<evidence type="ECO:0000313" key="4">
    <source>
        <dbReference type="Proteomes" id="UP001180845"/>
    </source>
</evidence>
<reference evidence="3" key="1">
    <citation type="submission" date="2023-07" db="EMBL/GenBank/DDBJ databases">
        <title>Sequencing the genomes of 1000 actinobacteria strains.</title>
        <authorList>
            <person name="Klenk H.-P."/>
        </authorList>
    </citation>
    <scope>NUCLEOTIDE SEQUENCE</scope>
    <source>
        <strain evidence="3">DSM 45977</strain>
    </source>
</reference>
<proteinExistence type="inferred from homology"/>
<dbReference type="Proteomes" id="UP001180845">
    <property type="component" value="Unassembled WGS sequence"/>
</dbReference>
<sequence>MHRRVLSYPAALVTAVLITVAGLHLSPGQSHDGAAQASEATVKKAAAGKSVVKRAADHRRASPSDKRSKSRSKSLVQKSYGIYVGRNLTDDGSVMLGGTGDEVSSHWLEVVPAKDHPEDATITVGVTDEATIPGNLTEIPQVSHTYKYMTMNYSEWAGFPPPLTNGGMNEHQVAIRDIWSPSRQELVEMTPTPQEGPQYSDLARIALQRSKTAEQAVTIIGNTIDKYGYSTYGGNSHLIADTKEAWVMIELAGGQGLWVAERLGPNEVRMSYPGYIKEIPRNCQEHPDYMCSDNFIDFAVEQGWWQPDSGEPFNVNEVYGEQGWNYRTTPAEGKFVAPATIEKELENEAPVTLQEFMSTVRDRRISSDQNGYGQVAHLRNGIPSALAQLWISPTGSVTSPFIPYHIGVQDEPAEYRQHRYLTKNAAQTYINPAYAPQEATKFAGRLFKRLMYHTCTRPKEFYPEVHTALTAFEENMRQEQPEVEETARTLLEADQRDLAQRYLTEYSHTQAAKAMDLGESLVSSIEARVKLRYGIPEPPNSESINGGGFEQGGFVTCYRQKNSK</sequence>
<gene>
    <name evidence="3" type="ORF">JOF55_000810</name>
</gene>
<dbReference type="GO" id="GO:0006508">
    <property type="term" value="P:proteolysis"/>
    <property type="evidence" value="ECO:0007669"/>
    <property type="project" value="UniProtKB-KW"/>
</dbReference>
<dbReference type="AlphaFoldDB" id="A0AAE3ZCJ6"/>
<protein>
    <recommendedName>
        <fullName evidence="1">Dipeptidase</fullName>
        <ecNumber evidence="1">3.4.-.-</ecNumber>
    </recommendedName>
</protein>
<keyword evidence="1" id="KW-0645">Protease</keyword>
<comment type="catalytic activity">
    <reaction evidence="1">
        <text>an L-aminoacyl-L-amino acid + H2O = 2 an L-alpha-amino acid</text>
        <dbReference type="Rhea" id="RHEA:48940"/>
        <dbReference type="ChEBI" id="CHEBI:15377"/>
        <dbReference type="ChEBI" id="CHEBI:59869"/>
        <dbReference type="ChEBI" id="CHEBI:77460"/>
    </reaction>
</comment>
<dbReference type="Gene3D" id="3.60.60.10">
    <property type="entry name" value="Penicillin V Acylase, Chain A"/>
    <property type="match status" value="1"/>
</dbReference>
<dbReference type="EC" id="3.4.-.-" evidence="1"/>
<feature type="region of interest" description="Disordered" evidence="2">
    <location>
        <begin position="47"/>
        <end position="74"/>
    </location>
</feature>